<protein>
    <submittedName>
        <fullName evidence="9">YfhL family 4Fe-4S dicluster ferredoxin</fullName>
    </submittedName>
</protein>
<evidence type="ECO:0000256" key="3">
    <source>
        <dbReference type="ARBA" id="ARBA00022723"/>
    </source>
</evidence>
<keyword evidence="1" id="KW-0813">Transport</keyword>
<reference evidence="9 10" key="1">
    <citation type="submission" date="2019-06" db="EMBL/GenBank/DDBJ databases">
        <title>Draft genome of Aliikangiella marina GYP-15.</title>
        <authorList>
            <person name="Wang G."/>
        </authorList>
    </citation>
    <scope>NUCLEOTIDE SEQUENCE [LARGE SCALE GENOMIC DNA]</scope>
    <source>
        <strain evidence="9 10">GYP-15</strain>
    </source>
</reference>
<dbReference type="InterPro" id="IPR017896">
    <property type="entry name" value="4Fe4S_Fe-S-bd"/>
</dbReference>
<dbReference type="OrthoDB" id="9803397at2"/>
<dbReference type="NCBIfam" id="NF033683">
    <property type="entry name" value="di_4Fe-4S_YfhL"/>
    <property type="match status" value="1"/>
</dbReference>
<dbReference type="RefSeq" id="WP_142941250.1">
    <property type="nucleotide sequence ID" value="NZ_VIKR01000002.1"/>
</dbReference>
<evidence type="ECO:0000256" key="4">
    <source>
        <dbReference type="ARBA" id="ARBA00022737"/>
    </source>
</evidence>
<evidence type="ECO:0000256" key="6">
    <source>
        <dbReference type="ARBA" id="ARBA00023004"/>
    </source>
</evidence>
<proteinExistence type="predicted"/>
<evidence type="ECO:0000313" key="10">
    <source>
        <dbReference type="Proteomes" id="UP000317839"/>
    </source>
</evidence>
<dbReference type="PANTHER" id="PTHR24960">
    <property type="entry name" value="PHOTOSYSTEM I IRON-SULFUR CENTER-RELATED"/>
    <property type="match status" value="1"/>
</dbReference>
<sequence length="86" mass="9669">MSLIITDECINCDVCEPECPNEAISQGVEIYEIDPDKCTECVGHYEEPQCQQVCPVDCIPLDANNPETREQLIVKYENLTGNSFVE</sequence>
<dbReference type="InterPro" id="IPR047927">
    <property type="entry name" value="YfhL-like"/>
</dbReference>
<dbReference type="SUPFAM" id="SSF54862">
    <property type="entry name" value="4Fe-4S ferredoxins"/>
    <property type="match status" value="1"/>
</dbReference>
<keyword evidence="10" id="KW-1185">Reference proteome</keyword>
<dbReference type="InterPro" id="IPR017900">
    <property type="entry name" value="4Fe4S_Fe_S_CS"/>
</dbReference>
<feature type="domain" description="4Fe-4S ferredoxin-type" evidence="8">
    <location>
        <begin position="31"/>
        <end position="64"/>
    </location>
</feature>
<evidence type="ECO:0000256" key="1">
    <source>
        <dbReference type="ARBA" id="ARBA00022448"/>
    </source>
</evidence>
<dbReference type="PANTHER" id="PTHR24960:SF79">
    <property type="entry name" value="PHOTOSYSTEM I IRON-SULFUR CENTER"/>
    <property type="match status" value="1"/>
</dbReference>
<keyword evidence="6" id="KW-0408">Iron</keyword>
<dbReference type="InterPro" id="IPR050157">
    <property type="entry name" value="PSI_iron-sulfur_center"/>
</dbReference>
<dbReference type="GO" id="GO:0051539">
    <property type="term" value="F:4 iron, 4 sulfur cluster binding"/>
    <property type="evidence" value="ECO:0007669"/>
    <property type="project" value="UniProtKB-KW"/>
</dbReference>
<dbReference type="AlphaFoldDB" id="A0A545TBP2"/>
<dbReference type="PROSITE" id="PS51379">
    <property type="entry name" value="4FE4S_FER_2"/>
    <property type="match status" value="2"/>
</dbReference>
<comment type="caution">
    <text evidence="9">The sequence shown here is derived from an EMBL/GenBank/DDBJ whole genome shotgun (WGS) entry which is preliminary data.</text>
</comment>
<evidence type="ECO:0000256" key="5">
    <source>
        <dbReference type="ARBA" id="ARBA00022982"/>
    </source>
</evidence>
<dbReference type="Gene3D" id="3.30.70.20">
    <property type="match status" value="1"/>
</dbReference>
<keyword evidence="2" id="KW-0004">4Fe-4S</keyword>
<dbReference type="EMBL" id="VIKR01000002">
    <property type="protein sequence ID" value="TQV74635.1"/>
    <property type="molecule type" value="Genomic_DNA"/>
</dbReference>
<keyword evidence="7" id="KW-0411">Iron-sulfur</keyword>
<evidence type="ECO:0000313" key="9">
    <source>
        <dbReference type="EMBL" id="TQV74635.1"/>
    </source>
</evidence>
<name>A0A545TBP2_9GAMM</name>
<gene>
    <name evidence="9" type="ORF">FLL45_06640</name>
</gene>
<dbReference type="PROSITE" id="PS00198">
    <property type="entry name" value="4FE4S_FER_1"/>
    <property type="match status" value="1"/>
</dbReference>
<evidence type="ECO:0000256" key="2">
    <source>
        <dbReference type="ARBA" id="ARBA00022485"/>
    </source>
</evidence>
<evidence type="ECO:0000259" key="8">
    <source>
        <dbReference type="PROSITE" id="PS51379"/>
    </source>
</evidence>
<keyword evidence="5" id="KW-0249">Electron transport</keyword>
<dbReference type="Pfam" id="PF12838">
    <property type="entry name" value="Fer4_7"/>
    <property type="match status" value="1"/>
</dbReference>
<keyword evidence="3" id="KW-0479">Metal-binding</keyword>
<organism evidence="9 10">
    <name type="scientific">Aliikangiella marina</name>
    <dbReference type="NCBI Taxonomy" id="1712262"/>
    <lineage>
        <taxon>Bacteria</taxon>
        <taxon>Pseudomonadati</taxon>
        <taxon>Pseudomonadota</taxon>
        <taxon>Gammaproteobacteria</taxon>
        <taxon>Oceanospirillales</taxon>
        <taxon>Pleioneaceae</taxon>
        <taxon>Aliikangiella</taxon>
    </lineage>
</organism>
<keyword evidence="4" id="KW-0677">Repeat</keyword>
<dbReference type="Proteomes" id="UP000317839">
    <property type="component" value="Unassembled WGS sequence"/>
</dbReference>
<dbReference type="GO" id="GO:0046872">
    <property type="term" value="F:metal ion binding"/>
    <property type="evidence" value="ECO:0007669"/>
    <property type="project" value="UniProtKB-KW"/>
</dbReference>
<feature type="domain" description="4Fe-4S ferredoxin-type" evidence="8">
    <location>
        <begin position="1"/>
        <end position="29"/>
    </location>
</feature>
<accession>A0A545TBP2</accession>
<dbReference type="GO" id="GO:0005737">
    <property type="term" value="C:cytoplasm"/>
    <property type="evidence" value="ECO:0007669"/>
    <property type="project" value="TreeGrafter"/>
</dbReference>
<dbReference type="FunFam" id="3.30.70.20:FF:000004">
    <property type="entry name" value="4Fe-4S ferredoxin"/>
    <property type="match status" value="1"/>
</dbReference>
<evidence type="ECO:0000256" key="7">
    <source>
        <dbReference type="ARBA" id="ARBA00023014"/>
    </source>
</evidence>